<accession>A0ABP8YGG9</accession>
<dbReference type="InterPro" id="IPR016032">
    <property type="entry name" value="Sig_transdc_resp-reg_C-effctor"/>
</dbReference>
<sequence length="680" mass="70200">MIERLAGVIGARRRTAVRVPESLGGAAVAGRIADRLAADGFRVIDVVALPELRGLPLAAFGPVLAAAPGEAGEPLADRVHRLYMATASAKVQTVLVVDGAEHLDDASAAVIHQLVRTSGVRALLAAGGPLPVALDRLAESDQLLIELADLLSDEERDALRFEAVLRPRAQAPVDGLAWAAARALSGGDVAFAAQLAGRALDRAAAVGEPRPVGALVTLADALSLGGELDAADDAYAELLPVADGPALVAAVDNAAMHWTIRRHDPDRAASTLRPVLDGVTDPAVRAALETSLAEILFMAGSDGAGSDQLPATAEAESDDPVATMRRLIFSIHQGMYAGDLAAARATAQQARAFVVEHPSPGRPAAETVEFLWYLLLVVDARLGDAAAHANAYRAQHRGQFNGMWDYALALPRFLAGDLPGAMRAAKRAVTRLAEGDFVAALGPSIALHATAAAAAGKLDIARTALAELPPDGRLCNVHTDLHAAEADAWLLVADGDTDGAAQAIAAAVRRGIDTSHTTFAALTAATAVRFGRPDAVLPLLEEAAALAPEAALVPLLARYATVAAAGDGAVLLDVARDLAAAGLLGLAADAAATAAAYDVPEAAALASGYGAGNATPDARAASGLSRQEWAVVTAAAERLRNREIAERLGLSVRTVENYLANAFRKLDVTRRDDLVERLRL</sequence>
<dbReference type="InterPro" id="IPR000792">
    <property type="entry name" value="Tscrpt_reg_LuxR_C"/>
</dbReference>
<dbReference type="SUPFAM" id="SSF46894">
    <property type="entry name" value="C-terminal effector domain of the bipartite response regulators"/>
    <property type="match status" value="1"/>
</dbReference>
<keyword evidence="1" id="KW-0805">Transcription regulation</keyword>
<dbReference type="CDD" id="cd06170">
    <property type="entry name" value="LuxR_C_like"/>
    <property type="match status" value="1"/>
</dbReference>
<evidence type="ECO:0000256" key="1">
    <source>
        <dbReference type="ARBA" id="ARBA00023015"/>
    </source>
</evidence>
<dbReference type="EMBL" id="BAABKN010000007">
    <property type="protein sequence ID" value="GAA4729544.1"/>
    <property type="molecule type" value="Genomic_DNA"/>
</dbReference>
<evidence type="ECO:0000256" key="2">
    <source>
        <dbReference type="ARBA" id="ARBA00023125"/>
    </source>
</evidence>
<dbReference type="Gene3D" id="1.10.10.10">
    <property type="entry name" value="Winged helix-like DNA-binding domain superfamily/Winged helix DNA-binding domain"/>
    <property type="match status" value="1"/>
</dbReference>
<keyword evidence="3" id="KW-0804">Transcription</keyword>
<evidence type="ECO:0000259" key="4">
    <source>
        <dbReference type="PROSITE" id="PS50043"/>
    </source>
</evidence>
<dbReference type="Proteomes" id="UP001499882">
    <property type="component" value="Unassembled WGS sequence"/>
</dbReference>
<evidence type="ECO:0000313" key="5">
    <source>
        <dbReference type="EMBL" id="GAA4729544.1"/>
    </source>
</evidence>
<keyword evidence="6" id="KW-1185">Reference proteome</keyword>
<comment type="caution">
    <text evidence="5">The sequence shown here is derived from an EMBL/GenBank/DDBJ whole genome shotgun (WGS) entry which is preliminary data.</text>
</comment>
<evidence type="ECO:0000256" key="3">
    <source>
        <dbReference type="ARBA" id="ARBA00023163"/>
    </source>
</evidence>
<reference evidence="6" key="1">
    <citation type="journal article" date="2019" name="Int. J. Syst. Evol. Microbiol.">
        <title>The Global Catalogue of Microorganisms (GCM) 10K type strain sequencing project: providing services to taxonomists for standard genome sequencing and annotation.</title>
        <authorList>
            <consortium name="The Broad Institute Genomics Platform"/>
            <consortium name="The Broad Institute Genome Sequencing Center for Infectious Disease"/>
            <person name="Wu L."/>
            <person name="Ma J."/>
        </authorList>
    </citation>
    <scope>NUCLEOTIDE SEQUENCE [LARGE SCALE GENOMIC DNA]</scope>
    <source>
        <strain evidence="6">JCM 18532</strain>
    </source>
</reference>
<evidence type="ECO:0000313" key="6">
    <source>
        <dbReference type="Proteomes" id="UP001499882"/>
    </source>
</evidence>
<dbReference type="SMART" id="SM00421">
    <property type="entry name" value="HTH_LUXR"/>
    <property type="match status" value="1"/>
</dbReference>
<dbReference type="PANTHER" id="PTHR44688">
    <property type="entry name" value="DNA-BINDING TRANSCRIPTIONAL ACTIVATOR DEVR_DOSR"/>
    <property type="match status" value="1"/>
</dbReference>
<feature type="domain" description="HTH luxR-type" evidence="4">
    <location>
        <begin position="617"/>
        <end position="680"/>
    </location>
</feature>
<dbReference type="InterPro" id="IPR036388">
    <property type="entry name" value="WH-like_DNA-bd_sf"/>
</dbReference>
<dbReference type="PROSITE" id="PS50043">
    <property type="entry name" value="HTH_LUXR_2"/>
    <property type="match status" value="1"/>
</dbReference>
<organism evidence="5 6">
    <name type="scientific">Nocardioides endophyticus</name>
    <dbReference type="NCBI Taxonomy" id="1353775"/>
    <lineage>
        <taxon>Bacteria</taxon>
        <taxon>Bacillati</taxon>
        <taxon>Actinomycetota</taxon>
        <taxon>Actinomycetes</taxon>
        <taxon>Propionibacteriales</taxon>
        <taxon>Nocardioidaceae</taxon>
        <taxon>Nocardioides</taxon>
    </lineage>
</organism>
<protein>
    <recommendedName>
        <fullName evidence="4">HTH luxR-type domain-containing protein</fullName>
    </recommendedName>
</protein>
<dbReference type="PANTHER" id="PTHR44688:SF16">
    <property type="entry name" value="DNA-BINDING TRANSCRIPTIONAL ACTIVATOR DEVR_DOSR"/>
    <property type="match status" value="1"/>
</dbReference>
<dbReference type="RefSeq" id="WP_345525655.1">
    <property type="nucleotide sequence ID" value="NZ_BAABKN010000007.1"/>
</dbReference>
<keyword evidence="2" id="KW-0238">DNA-binding</keyword>
<gene>
    <name evidence="5" type="ORF">GCM10023350_11030</name>
</gene>
<dbReference type="Pfam" id="PF00196">
    <property type="entry name" value="GerE"/>
    <property type="match status" value="1"/>
</dbReference>
<proteinExistence type="predicted"/>
<name>A0ABP8YGG9_9ACTN</name>